<accession>A0ABQ9I7Q2</accession>
<dbReference type="EMBL" id="JARBHB010000002">
    <property type="protein sequence ID" value="KAJ8891998.1"/>
    <property type="molecule type" value="Genomic_DNA"/>
</dbReference>
<evidence type="ECO:0000313" key="1">
    <source>
        <dbReference type="EMBL" id="KAJ8891998.1"/>
    </source>
</evidence>
<reference evidence="1 2" key="1">
    <citation type="submission" date="2023-02" db="EMBL/GenBank/DDBJ databases">
        <title>LHISI_Scaffold_Assembly.</title>
        <authorList>
            <person name="Stuart O.P."/>
            <person name="Cleave R."/>
            <person name="Magrath M.J.L."/>
            <person name="Mikheyev A.S."/>
        </authorList>
    </citation>
    <scope>NUCLEOTIDE SEQUENCE [LARGE SCALE GENOMIC DNA]</scope>
    <source>
        <strain evidence="1">Daus_M_001</strain>
        <tissue evidence="1">Leg muscle</tissue>
    </source>
</reference>
<gene>
    <name evidence="1" type="ORF">PR048_004563</name>
</gene>
<organism evidence="1 2">
    <name type="scientific">Dryococelus australis</name>
    <dbReference type="NCBI Taxonomy" id="614101"/>
    <lineage>
        <taxon>Eukaryota</taxon>
        <taxon>Metazoa</taxon>
        <taxon>Ecdysozoa</taxon>
        <taxon>Arthropoda</taxon>
        <taxon>Hexapoda</taxon>
        <taxon>Insecta</taxon>
        <taxon>Pterygota</taxon>
        <taxon>Neoptera</taxon>
        <taxon>Polyneoptera</taxon>
        <taxon>Phasmatodea</taxon>
        <taxon>Verophasmatodea</taxon>
        <taxon>Anareolatae</taxon>
        <taxon>Phasmatidae</taxon>
        <taxon>Eurycanthinae</taxon>
        <taxon>Dryococelus</taxon>
    </lineage>
</organism>
<sequence length="113" mass="12686">MERQCAMLATNNITTAVREAVKAQEGFGLQACMRLLQLKQSDENFLFSAAGWVDHAARRLDEDKVDWAAVGLVWVGLGLLNAKIQQLRSVSDWERRESLASASHEVSAFEFLY</sequence>
<keyword evidence="2" id="KW-1185">Reference proteome</keyword>
<comment type="caution">
    <text evidence="1">The sequence shown here is derived from an EMBL/GenBank/DDBJ whole genome shotgun (WGS) entry which is preliminary data.</text>
</comment>
<evidence type="ECO:0000313" key="2">
    <source>
        <dbReference type="Proteomes" id="UP001159363"/>
    </source>
</evidence>
<proteinExistence type="predicted"/>
<dbReference type="Proteomes" id="UP001159363">
    <property type="component" value="Chromosome 2"/>
</dbReference>
<name>A0ABQ9I7Q2_9NEOP</name>
<protein>
    <submittedName>
        <fullName evidence="1">Uncharacterized protein</fullName>
    </submittedName>
</protein>